<evidence type="ECO:0000256" key="8">
    <source>
        <dbReference type="ARBA" id="ARBA00022679"/>
    </source>
</evidence>
<keyword evidence="7" id="KW-0328">Glycosyltransferase</keyword>
<name>A0A8E2JBF1_9PEZI</name>
<dbReference type="PANTHER" id="PTHR12726">
    <property type="entry name" value="CERAMIDE GLUCOSYLTRANSFERASE"/>
    <property type="match status" value="1"/>
</dbReference>
<feature type="transmembrane region" description="Helical" evidence="16">
    <location>
        <begin position="6"/>
        <end position="26"/>
    </location>
</feature>
<evidence type="ECO:0000256" key="12">
    <source>
        <dbReference type="ARBA" id="ARBA00031017"/>
    </source>
</evidence>
<keyword evidence="9 16" id="KW-0812">Transmembrane</keyword>
<proteinExistence type="inferred from homology"/>
<evidence type="ECO:0000256" key="14">
    <source>
        <dbReference type="ARBA" id="ARBA00032575"/>
    </source>
</evidence>
<evidence type="ECO:0000313" key="18">
    <source>
        <dbReference type="Proteomes" id="UP000250266"/>
    </source>
</evidence>
<dbReference type="GO" id="GO:0008120">
    <property type="term" value="F:ceramide glucosyltransferase activity"/>
    <property type="evidence" value="ECO:0007669"/>
    <property type="project" value="UniProtKB-EC"/>
</dbReference>
<evidence type="ECO:0000256" key="5">
    <source>
        <dbReference type="ARBA" id="ARBA00012699"/>
    </source>
</evidence>
<feature type="transmembrane region" description="Helical" evidence="16">
    <location>
        <begin position="437"/>
        <end position="458"/>
    </location>
</feature>
<evidence type="ECO:0000256" key="2">
    <source>
        <dbReference type="ARBA" id="ARBA00004760"/>
    </source>
</evidence>
<dbReference type="EMBL" id="KV745216">
    <property type="protein sequence ID" value="OCK76379.1"/>
    <property type="molecule type" value="Genomic_DNA"/>
</dbReference>
<dbReference type="Pfam" id="PF13506">
    <property type="entry name" value="Glyco_transf_21"/>
    <property type="match status" value="1"/>
</dbReference>
<evidence type="ECO:0000256" key="15">
    <source>
        <dbReference type="SAM" id="MobiDB-lite"/>
    </source>
</evidence>
<feature type="compositionally biased region" description="Low complexity" evidence="15">
    <location>
        <begin position="220"/>
        <end position="242"/>
    </location>
</feature>
<accession>A0A8E2JBF1</accession>
<sequence>MFAQTVAALCLIWYIFIVIVCSIGYLQLFRYYSKPPTPAACLSEGFPEDEIPHITIIRPVCGLEPRLYDCLAATFRQTYPRSKLTIYICIASRTDPALPLLERLLADFPAHDAKIFVEDEDKKLLNSAGDNDNGRGEGARLGPNPKIRNMSRAYREARGDVVWICDCNVWVGKGVAGRMVDVLCGFGERGGGRPYKFVHQLPLVVDTVPEGEDSPPAINSKSNSHSSSASFSDVHSDSLSTSQTPLLRPSPQQKRSIFSHILQTAGGRLEETFMASSHAKFYTAINTVAIAPCIVGKSNMFRRSHLDSLTSSNAARSPGIDFFSDNICEDHLIGDMLWKVKLPCEREGGGEGQGKKRFGTHALLFGDPALQPMSSFSIPAYIARRVRWLRVRKFTVTLATLVEPGTESFLCSAYLAFAVTTLPGFESWVGVPRTWTAFWIVWVTSVVGWACVDCMLYAML</sequence>
<keyword evidence="10 16" id="KW-1133">Transmembrane helix</keyword>
<dbReference type="UniPathway" id="UPA00222"/>
<comment type="subcellular location">
    <subcellularLocation>
        <location evidence="1">Membrane</location>
        <topology evidence="1">Multi-pass membrane protein</topology>
    </subcellularLocation>
</comment>
<keyword evidence="11 16" id="KW-0472">Membrane</keyword>
<evidence type="ECO:0000256" key="1">
    <source>
        <dbReference type="ARBA" id="ARBA00004141"/>
    </source>
</evidence>
<dbReference type="GO" id="GO:0016020">
    <property type="term" value="C:membrane"/>
    <property type="evidence" value="ECO:0007669"/>
    <property type="project" value="UniProtKB-SubCell"/>
</dbReference>
<dbReference type="InterPro" id="IPR025993">
    <property type="entry name" value="Ceramide_glucosylTrfase"/>
</dbReference>
<evidence type="ECO:0000256" key="7">
    <source>
        <dbReference type="ARBA" id="ARBA00022676"/>
    </source>
</evidence>
<dbReference type="AlphaFoldDB" id="A0A8E2JBF1"/>
<dbReference type="PANTHER" id="PTHR12726:SF0">
    <property type="entry name" value="CERAMIDE GLUCOSYLTRANSFERASE"/>
    <property type="match status" value="1"/>
</dbReference>
<feature type="non-terminal residue" evidence="17">
    <location>
        <position position="1"/>
    </location>
</feature>
<evidence type="ECO:0000256" key="16">
    <source>
        <dbReference type="SAM" id="Phobius"/>
    </source>
</evidence>
<dbReference type="SUPFAM" id="SSF53448">
    <property type="entry name" value="Nucleotide-diphospho-sugar transferases"/>
    <property type="match status" value="1"/>
</dbReference>
<keyword evidence="18" id="KW-1185">Reference proteome</keyword>
<evidence type="ECO:0000313" key="17">
    <source>
        <dbReference type="EMBL" id="OCK76379.1"/>
    </source>
</evidence>
<dbReference type="EC" id="2.4.1.80" evidence="5"/>
<dbReference type="Gene3D" id="3.90.550.10">
    <property type="entry name" value="Spore Coat Polysaccharide Biosynthesis Protein SpsA, Chain A"/>
    <property type="match status" value="1"/>
</dbReference>
<evidence type="ECO:0000256" key="6">
    <source>
        <dbReference type="ARBA" id="ARBA00019988"/>
    </source>
</evidence>
<organism evidence="17 18">
    <name type="scientific">Lepidopterella palustris CBS 459.81</name>
    <dbReference type="NCBI Taxonomy" id="1314670"/>
    <lineage>
        <taxon>Eukaryota</taxon>
        <taxon>Fungi</taxon>
        <taxon>Dikarya</taxon>
        <taxon>Ascomycota</taxon>
        <taxon>Pezizomycotina</taxon>
        <taxon>Dothideomycetes</taxon>
        <taxon>Pleosporomycetidae</taxon>
        <taxon>Mytilinidiales</taxon>
        <taxon>Argynnaceae</taxon>
        <taxon>Lepidopterella</taxon>
    </lineage>
</organism>
<dbReference type="OrthoDB" id="1483400at2759"/>
<comment type="pathway">
    <text evidence="3">Sphingolipid metabolism.</text>
</comment>
<feature type="region of interest" description="Disordered" evidence="15">
    <location>
        <begin position="208"/>
        <end position="253"/>
    </location>
</feature>
<dbReference type="InterPro" id="IPR029044">
    <property type="entry name" value="Nucleotide-diphossugar_trans"/>
</dbReference>
<comment type="similarity">
    <text evidence="4">Belongs to the glycosyltransferase 2 family.</text>
</comment>
<dbReference type="Proteomes" id="UP000250266">
    <property type="component" value="Unassembled WGS sequence"/>
</dbReference>
<evidence type="ECO:0000256" key="4">
    <source>
        <dbReference type="ARBA" id="ARBA00006739"/>
    </source>
</evidence>
<gene>
    <name evidence="17" type="ORF">K432DRAFT_306506</name>
</gene>
<dbReference type="GO" id="GO:0006679">
    <property type="term" value="P:glucosylceramide biosynthetic process"/>
    <property type="evidence" value="ECO:0007669"/>
    <property type="project" value="TreeGrafter"/>
</dbReference>
<evidence type="ECO:0000256" key="9">
    <source>
        <dbReference type="ARBA" id="ARBA00022692"/>
    </source>
</evidence>
<comment type="pathway">
    <text evidence="2">Lipid metabolism; sphingolipid metabolism.</text>
</comment>
<reference evidence="17 18" key="1">
    <citation type="journal article" date="2016" name="Nat. Commun.">
        <title>Ectomycorrhizal ecology is imprinted in the genome of the dominant symbiotic fungus Cenococcum geophilum.</title>
        <authorList>
            <consortium name="DOE Joint Genome Institute"/>
            <person name="Peter M."/>
            <person name="Kohler A."/>
            <person name="Ohm R.A."/>
            <person name="Kuo A."/>
            <person name="Krutzmann J."/>
            <person name="Morin E."/>
            <person name="Arend M."/>
            <person name="Barry K.W."/>
            <person name="Binder M."/>
            <person name="Choi C."/>
            <person name="Clum A."/>
            <person name="Copeland A."/>
            <person name="Grisel N."/>
            <person name="Haridas S."/>
            <person name="Kipfer T."/>
            <person name="LaButti K."/>
            <person name="Lindquist E."/>
            <person name="Lipzen A."/>
            <person name="Maire R."/>
            <person name="Meier B."/>
            <person name="Mihaltcheva S."/>
            <person name="Molinier V."/>
            <person name="Murat C."/>
            <person name="Poggeler S."/>
            <person name="Quandt C.A."/>
            <person name="Sperisen C."/>
            <person name="Tritt A."/>
            <person name="Tisserant E."/>
            <person name="Crous P.W."/>
            <person name="Henrissat B."/>
            <person name="Nehls U."/>
            <person name="Egli S."/>
            <person name="Spatafora J.W."/>
            <person name="Grigoriev I.V."/>
            <person name="Martin F.M."/>
        </authorList>
    </citation>
    <scope>NUCLEOTIDE SEQUENCE [LARGE SCALE GENOMIC DNA]</scope>
    <source>
        <strain evidence="17 18">CBS 459.81</strain>
    </source>
</reference>
<keyword evidence="8 17" id="KW-0808">Transferase</keyword>
<evidence type="ECO:0000256" key="10">
    <source>
        <dbReference type="ARBA" id="ARBA00022989"/>
    </source>
</evidence>
<evidence type="ECO:0000256" key="13">
    <source>
        <dbReference type="ARBA" id="ARBA00031543"/>
    </source>
</evidence>
<evidence type="ECO:0000256" key="11">
    <source>
        <dbReference type="ARBA" id="ARBA00023136"/>
    </source>
</evidence>
<protein>
    <recommendedName>
        <fullName evidence="6">Ceramide glucosyltransferase</fullName>
        <ecNumber evidence="5">2.4.1.80</ecNumber>
    </recommendedName>
    <alternativeName>
        <fullName evidence="13">Glucosylceramide synthase</fullName>
    </alternativeName>
    <alternativeName>
        <fullName evidence="14">UDP-glucose ceramide glucosyltransferase</fullName>
    </alternativeName>
    <alternativeName>
        <fullName evidence="12">UDP-glucose:N-acylsphingosine D-glucosyltransferase</fullName>
    </alternativeName>
</protein>
<evidence type="ECO:0000256" key="3">
    <source>
        <dbReference type="ARBA" id="ARBA00004991"/>
    </source>
</evidence>